<gene>
    <name evidence="2" type="ORF">IE077_002602</name>
</gene>
<organism evidence="2 3">
    <name type="scientific">Cardiosporidium cionae</name>
    <dbReference type="NCBI Taxonomy" id="476202"/>
    <lineage>
        <taxon>Eukaryota</taxon>
        <taxon>Sar</taxon>
        <taxon>Alveolata</taxon>
        <taxon>Apicomplexa</taxon>
        <taxon>Aconoidasida</taxon>
        <taxon>Nephromycida</taxon>
        <taxon>Cardiosporidium</taxon>
    </lineage>
</organism>
<comment type="caution">
    <text evidence="2">The sequence shown here is derived from an EMBL/GenBank/DDBJ whole genome shotgun (WGS) entry which is preliminary data.</text>
</comment>
<dbReference type="InterPro" id="IPR007275">
    <property type="entry name" value="YTH_domain"/>
</dbReference>
<dbReference type="PANTHER" id="PTHR12357">
    <property type="entry name" value="YTH YT521-B HOMOLOGY DOMAIN-CONTAINING"/>
    <property type="match status" value="1"/>
</dbReference>
<proteinExistence type="predicted"/>
<dbReference type="PANTHER" id="PTHR12357:SF3">
    <property type="entry name" value="YTH DOMAIN-CONTAINING PROTEIN 1"/>
    <property type="match status" value="1"/>
</dbReference>
<dbReference type="Proteomes" id="UP000823046">
    <property type="component" value="Unassembled WGS sequence"/>
</dbReference>
<evidence type="ECO:0000259" key="1">
    <source>
        <dbReference type="PROSITE" id="PS50882"/>
    </source>
</evidence>
<accession>A0ABQ7J4G2</accession>
<feature type="domain" description="YTH" evidence="1">
    <location>
        <begin position="41"/>
        <end position="177"/>
    </location>
</feature>
<name>A0ABQ7J4G2_9APIC</name>
<keyword evidence="3" id="KW-1185">Reference proteome</keyword>
<protein>
    <submittedName>
        <fullName evidence="2">YT521-B family protein</fullName>
    </submittedName>
</protein>
<dbReference type="Gene3D" id="3.10.590.10">
    <property type="entry name" value="ph1033 like domains"/>
    <property type="match status" value="1"/>
</dbReference>
<dbReference type="Pfam" id="PF04146">
    <property type="entry name" value="YTH"/>
    <property type="match status" value="1"/>
</dbReference>
<dbReference type="PROSITE" id="PS50882">
    <property type="entry name" value="YTH"/>
    <property type="match status" value="1"/>
</dbReference>
<dbReference type="InterPro" id="IPR045168">
    <property type="entry name" value="YTH_prot"/>
</dbReference>
<dbReference type="CDD" id="cd21134">
    <property type="entry name" value="YTH"/>
    <property type="match status" value="1"/>
</dbReference>
<sequence length="219" mass="25026">MSGGQHFQHSGDGHNILNGYRPRDTGYSNEDAAVLYEDPCARFFQIKSASIGNILISFEQNVWATSTINESIFTQAFESAPFVIFLFSVNKSGCFCGYSLMKSKPGLAKGPSGVFKTNENVTYRGQSFDVEWIRIITLNFIECNELKNPLNFNKSVRIAKDGQEIDRDVGKKLCQLIEMEWKTYLNSTKRFLPPTKTLSSSQYVKMEFLKIWKMEFLKF</sequence>
<evidence type="ECO:0000313" key="2">
    <source>
        <dbReference type="EMBL" id="KAF8817949.1"/>
    </source>
</evidence>
<reference evidence="2 3" key="1">
    <citation type="journal article" date="2020" name="bioRxiv">
        <title>Metabolic contributions of an alphaproteobacterial endosymbiont in the apicomplexan Cardiosporidium cionae.</title>
        <authorList>
            <person name="Hunter E.S."/>
            <person name="Paight C.J."/>
            <person name="Lane C.E."/>
        </authorList>
    </citation>
    <scope>NUCLEOTIDE SEQUENCE [LARGE SCALE GENOMIC DNA]</scope>
    <source>
        <strain evidence="2">ESH_2018</strain>
    </source>
</reference>
<evidence type="ECO:0000313" key="3">
    <source>
        <dbReference type="Proteomes" id="UP000823046"/>
    </source>
</evidence>
<dbReference type="EMBL" id="JADAQX010001183">
    <property type="protein sequence ID" value="KAF8817949.1"/>
    <property type="molecule type" value="Genomic_DNA"/>
</dbReference>